<dbReference type="InterPro" id="IPR018109">
    <property type="entry name" value="Folylpolyglutamate_synth_CS"/>
</dbReference>
<protein>
    <recommendedName>
        <fullName evidence="3">tetrahydrofolate synthase</fullName>
        <ecNumber evidence="3">6.3.2.17</ecNumber>
    </recommendedName>
    <alternativeName>
        <fullName evidence="9">Tetrahydrofolylpolyglutamate synthase</fullName>
    </alternativeName>
</protein>
<keyword evidence="7 11" id="KW-0067">ATP-binding</keyword>
<dbReference type="EC" id="6.3.2.17" evidence="3"/>
<dbReference type="GO" id="GO:0005737">
    <property type="term" value="C:cytoplasm"/>
    <property type="evidence" value="ECO:0007669"/>
    <property type="project" value="TreeGrafter"/>
</dbReference>
<dbReference type="PANTHER" id="PTHR11136">
    <property type="entry name" value="FOLYLPOLYGLUTAMATE SYNTHASE-RELATED"/>
    <property type="match status" value="1"/>
</dbReference>
<dbReference type="GO" id="GO:0008841">
    <property type="term" value="F:dihydrofolate synthase activity"/>
    <property type="evidence" value="ECO:0007669"/>
    <property type="project" value="TreeGrafter"/>
</dbReference>
<dbReference type="SUPFAM" id="SSF53244">
    <property type="entry name" value="MurD-like peptide ligases, peptide-binding domain"/>
    <property type="match status" value="1"/>
</dbReference>
<dbReference type="InterPro" id="IPR036565">
    <property type="entry name" value="Mur-like_cat_sf"/>
</dbReference>
<dbReference type="GO" id="GO:0005524">
    <property type="term" value="F:ATP binding"/>
    <property type="evidence" value="ECO:0007669"/>
    <property type="project" value="UniProtKB-KW"/>
</dbReference>
<organism evidence="14 15">
    <name type="scientific">Anaerocolumna sedimenticola</name>
    <dbReference type="NCBI Taxonomy" id="2696063"/>
    <lineage>
        <taxon>Bacteria</taxon>
        <taxon>Bacillati</taxon>
        <taxon>Bacillota</taxon>
        <taxon>Clostridia</taxon>
        <taxon>Lachnospirales</taxon>
        <taxon>Lachnospiraceae</taxon>
        <taxon>Anaerocolumna</taxon>
    </lineage>
</organism>
<evidence type="ECO:0000259" key="12">
    <source>
        <dbReference type="Pfam" id="PF02875"/>
    </source>
</evidence>
<evidence type="ECO:0000256" key="9">
    <source>
        <dbReference type="ARBA" id="ARBA00030592"/>
    </source>
</evidence>
<evidence type="ECO:0000256" key="2">
    <source>
        <dbReference type="ARBA" id="ARBA00008276"/>
    </source>
</evidence>
<dbReference type="InterPro" id="IPR013221">
    <property type="entry name" value="Mur_ligase_cen"/>
</dbReference>
<proteinExistence type="inferred from homology"/>
<evidence type="ECO:0000256" key="10">
    <source>
        <dbReference type="ARBA" id="ARBA00047493"/>
    </source>
</evidence>
<keyword evidence="5" id="KW-0479">Metal-binding</keyword>
<dbReference type="Pfam" id="PF02875">
    <property type="entry name" value="Mur_ligase_C"/>
    <property type="match status" value="1"/>
</dbReference>
<dbReference type="AlphaFoldDB" id="A0A6P1TNJ7"/>
<gene>
    <name evidence="14" type="ORF">Ana3638_20110</name>
</gene>
<evidence type="ECO:0000259" key="13">
    <source>
        <dbReference type="Pfam" id="PF08245"/>
    </source>
</evidence>
<dbReference type="Pfam" id="PF08245">
    <property type="entry name" value="Mur_ligase_M"/>
    <property type="match status" value="1"/>
</dbReference>
<dbReference type="Gene3D" id="3.40.1190.10">
    <property type="entry name" value="Mur-like, catalytic domain"/>
    <property type="match status" value="1"/>
</dbReference>
<evidence type="ECO:0000256" key="1">
    <source>
        <dbReference type="ARBA" id="ARBA00001946"/>
    </source>
</evidence>
<feature type="domain" description="Mur ligase central" evidence="13">
    <location>
        <begin position="134"/>
        <end position="282"/>
    </location>
</feature>
<dbReference type="GO" id="GO:0004326">
    <property type="term" value="F:tetrahydrofolylpolyglutamate synthase activity"/>
    <property type="evidence" value="ECO:0007669"/>
    <property type="project" value="UniProtKB-EC"/>
</dbReference>
<evidence type="ECO:0000256" key="7">
    <source>
        <dbReference type="ARBA" id="ARBA00022840"/>
    </source>
</evidence>
<keyword evidence="8" id="KW-0460">Magnesium</keyword>
<reference evidence="14 15" key="1">
    <citation type="submission" date="2020-01" db="EMBL/GenBank/DDBJ databases">
        <title>Genome analysis of Anaerocolumna sp. CBA3638.</title>
        <authorList>
            <person name="Kim J."/>
            <person name="Roh S.W."/>
        </authorList>
    </citation>
    <scope>NUCLEOTIDE SEQUENCE [LARGE SCALE GENOMIC DNA]</scope>
    <source>
        <strain evidence="14 15">CBA3638</strain>
    </source>
</reference>
<dbReference type="Proteomes" id="UP000464314">
    <property type="component" value="Chromosome"/>
</dbReference>
<sequence length="444" mass="49519">MTAMTYEEALSFIKSSEQYGSVLGLDNMRNLLRRLGNPQDKLKFVHIAGTNGKGSTAAYIANILASAGYLAGRYISPSVFSYFEKIQITFSDKHMQENSSVQTTFIKSNEVAEYIDRIKEICWMMTNEGLPHPTVFEIETAMAMLHFVKEKCDVVVLEVGLGGRLDATNVITTTECAVITSISMDHMHILGNTLEKIAEEKAGIIKEGIPVISYDQEPEAKKVIEFVCRKNHSVLTEADFNKIMIETQNIEETIFSYESFKHLKISLLGENQVKNAIIAVLTAVNLRNLGYSITDKNIYNGLEQTYWRGRFEVIKKKPYFIIDGAHNEDAAASLAQNIKHYFEGKRIIFIMGVLADKDYDAVLRHTGKYAVKIYTITPNTIRGLPAEKLAQTALKHNSQVVIAGTVLQAVKLAYETAGEEDVIIAFGSLSYLNEIYDALGVALP</sequence>
<dbReference type="InterPro" id="IPR036615">
    <property type="entry name" value="Mur_ligase_C_dom_sf"/>
</dbReference>
<dbReference type="NCBIfam" id="TIGR01499">
    <property type="entry name" value="folC"/>
    <property type="match status" value="1"/>
</dbReference>
<dbReference type="GO" id="GO:0046872">
    <property type="term" value="F:metal ion binding"/>
    <property type="evidence" value="ECO:0007669"/>
    <property type="project" value="UniProtKB-KW"/>
</dbReference>
<comment type="similarity">
    <text evidence="2 11">Belongs to the folylpolyglutamate synthase family.</text>
</comment>
<dbReference type="InterPro" id="IPR001645">
    <property type="entry name" value="Folylpolyglutamate_synth"/>
</dbReference>
<evidence type="ECO:0000256" key="8">
    <source>
        <dbReference type="ARBA" id="ARBA00022842"/>
    </source>
</evidence>
<feature type="domain" description="Mur ligase C-terminal" evidence="12">
    <location>
        <begin position="309"/>
        <end position="428"/>
    </location>
</feature>
<dbReference type="EMBL" id="CP048000">
    <property type="protein sequence ID" value="QHQ62800.1"/>
    <property type="molecule type" value="Genomic_DNA"/>
</dbReference>
<keyword evidence="6 11" id="KW-0547">Nucleotide-binding</keyword>
<dbReference type="KEGG" id="anr:Ana3638_20110"/>
<evidence type="ECO:0000313" key="14">
    <source>
        <dbReference type="EMBL" id="QHQ62800.1"/>
    </source>
</evidence>
<evidence type="ECO:0000256" key="6">
    <source>
        <dbReference type="ARBA" id="ARBA00022741"/>
    </source>
</evidence>
<evidence type="ECO:0000313" key="15">
    <source>
        <dbReference type="Proteomes" id="UP000464314"/>
    </source>
</evidence>
<evidence type="ECO:0000256" key="4">
    <source>
        <dbReference type="ARBA" id="ARBA00022598"/>
    </source>
</evidence>
<dbReference type="PROSITE" id="PS01012">
    <property type="entry name" value="FOLYLPOLYGLU_SYNT_2"/>
    <property type="match status" value="1"/>
</dbReference>
<evidence type="ECO:0000256" key="5">
    <source>
        <dbReference type="ARBA" id="ARBA00022723"/>
    </source>
</evidence>
<evidence type="ECO:0000256" key="3">
    <source>
        <dbReference type="ARBA" id="ARBA00013025"/>
    </source>
</evidence>
<comment type="cofactor">
    <cofactor evidence="1">
        <name>Mg(2+)</name>
        <dbReference type="ChEBI" id="CHEBI:18420"/>
    </cofactor>
</comment>
<keyword evidence="15" id="KW-1185">Reference proteome</keyword>
<name>A0A6P1TNJ7_9FIRM</name>
<accession>A0A6P1TNJ7</accession>
<dbReference type="PIRSF" id="PIRSF001563">
    <property type="entry name" value="Folylpolyglu_synth"/>
    <property type="match status" value="1"/>
</dbReference>
<dbReference type="PROSITE" id="PS01011">
    <property type="entry name" value="FOLYLPOLYGLU_SYNT_1"/>
    <property type="match status" value="1"/>
</dbReference>
<comment type="catalytic activity">
    <reaction evidence="10">
        <text>(6S)-5,6,7,8-tetrahydrofolyl-(gamma-L-Glu)(n) + L-glutamate + ATP = (6S)-5,6,7,8-tetrahydrofolyl-(gamma-L-Glu)(n+1) + ADP + phosphate + H(+)</text>
        <dbReference type="Rhea" id="RHEA:10580"/>
        <dbReference type="Rhea" id="RHEA-COMP:14738"/>
        <dbReference type="Rhea" id="RHEA-COMP:14740"/>
        <dbReference type="ChEBI" id="CHEBI:15378"/>
        <dbReference type="ChEBI" id="CHEBI:29985"/>
        <dbReference type="ChEBI" id="CHEBI:30616"/>
        <dbReference type="ChEBI" id="CHEBI:43474"/>
        <dbReference type="ChEBI" id="CHEBI:141005"/>
        <dbReference type="ChEBI" id="CHEBI:456216"/>
        <dbReference type="EC" id="6.3.2.17"/>
    </reaction>
</comment>
<dbReference type="InterPro" id="IPR004101">
    <property type="entry name" value="Mur_ligase_C"/>
</dbReference>
<dbReference type="FunFam" id="3.40.1190.10:FF:000011">
    <property type="entry name" value="Folylpolyglutamate synthase/dihydrofolate synthase"/>
    <property type="match status" value="1"/>
</dbReference>
<dbReference type="Gene3D" id="3.90.190.20">
    <property type="entry name" value="Mur ligase, C-terminal domain"/>
    <property type="match status" value="1"/>
</dbReference>
<dbReference type="SUPFAM" id="SSF53623">
    <property type="entry name" value="MurD-like peptide ligases, catalytic domain"/>
    <property type="match status" value="1"/>
</dbReference>
<dbReference type="PANTHER" id="PTHR11136:SF0">
    <property type="entry name" value="DIHYDROFOLATE SYNTHETASE-RELATED"/>
    <property type="match status" value="1"/>
</dbReference>
<evidence type="ECO:0000256" key="11">
    <source>
        <dbReference type="PIRNR" id="PIRNR001563"/>
    </source>
</evidence>
<keyword evidence="4 11" id="KW-0436">Ligase</keyword>